<dbReference type="STRING" id="1172194.WQQ_28750"/>
<evidence type="ECO:0000313" key="3">
    <source>
        <dbReference type="EMBL" id="EIT69293.1"/>
    </source>
</evidence>
<dbReference type="InterPro" id="IPR007157">
    <property type="entry name" value="PspA_VIPP1"/>
</dbReference>
<protein>
    <submittedName>
        <fullName evidence="3">Phage shock protein A</fullName>
    </submittedName>
</protein>
<sequence length="228" mass="25494">MGIFSRLSDVINSNIHAMLDKAEDPSKLVRLIIQEMEDTLVEVRSTSVRTIARKKELQRLLTQLQIEADDWAGKAELALTKDREDLARGALAAKNRAIEQLALYDKELAHVEEEIGKLDEDTGKLKAKLADARARQKSIVLRSQSINSRLRVKSTINDGKMQDAMAKMDAYEGKIDRMEAELEAYDLGTRSLSDEFAQLAASDKVEDELTKLRAKLGKSSTPTNEPQP</sequence>
<dbReference type="PATRIC" id="fig|1172194.4.peg.2784"/>
<feature type="coiled-coil region" evidence="2">
    <location>
        <begin position="54"/>
        <end position="121"/>
    </location>
</feature>
<keyword evidence="2" id="KW-0175">Coiled coil</keyword>
<dbReference type="PANTHER" id="PTHR31088">
    <property type="entry name" value="MEMBRANE-ASSOCIATED PROTEIN VIPP1, CHLOROPLASTIC"/>
    <property type="match status" value="1"/>
</dbReference>
<gene>
    <name evidence="3" type="ORF">WQQ_28750</name>
</gene>
<dbReference type="Pfam" id="PF04012">
    <property type="entry name" value="PspA_IM30"/>
    <property type="match status" value="1"/>
</dbReference>
<dbReference type="GO" id="GO:0009271">
    <property type="term" value="P:phage shock"/>
    <property type="evidence" value="ECO:0007669"/>
    <property type="project" value="TreeGrafter"/>
</dbReference>
<evidence type="ECO:0000313" key="4">
    <source>
        <dbReference type="Proteomes" id="UP000003704"/>
    </source>
</evidence>
<evidence type="ECO:0000256" key="2">
    <source>
        <dbReference type="SAM" id="Coils"/>
    </source>
</evidence>
<dbReference type="InterPro" id="IPR014319">
    <property type="entry name" value="Phageshock_PspA"/>
</dbReference>
<keyword evidence="4" id="KW-1185">Reference proteome</keyword>
<dbReference type="PANTHER" id="PTHR31088:SF6">
    <property type="entry name" value="PHAGE SHOCK PROTEIN A"/>
    <property type="match status" value="1"/>
</dbReference>
<dbReference type="EMBL" id="AKGD01000002">
    <property type="protein sequence ID" value="EIT69293.1"/>
    <property type="molecule type" value="Genomic_DNA"/>
</dbReference>
<evidence type="ECO:0000256" key="1">
    <source>
        <dbReference type="ARBA" id="ARBA00043985"/>
    </source>
</evidence>
<organism evidence="3 4">
    <name type="scientific">Hydrocarboniphaga effusa AP103</name>
    <dbReference type="NCBI Taxonomy" id="1172194"/>
    <lineage>
        <taxon>Bacteria</taxon>
        <taxon>Pseudomonadati</taxon>
        <taxon>Pseudomonadota</taxon>
        <taxon>Gammaproteobacteria</taxon>
        <taxon>Nevskiales</taxon>
        <taxon>Nevskiaceae</taxon>
        <taxon>Hydrocarboniphaga</taxon>
    </lineage>
</organism>
<dbReference type="Proteomes" id="UP000003704">
    <property type="component" value="Unassembled WGS sequence"/>
</dbReference>
<proteinExistence type="inferred from homology"/>
<comment type="caution">
    <text evidence="3">The sequence shown here is derived from an EMBL/GenBank/DDBJ whole genome shotgun (WGS) entry which is preliminary data.</text>
</comment>
<accession>I8T6C2</accession>
<feature type="coiled-coil region" evidence="2">
    <location>
        <begin position="161"/>
        <end position="188"/>
    </location>
</feature>
<dbReference type="RefSeq" id="WP_007185816.1">
    <property type="nucleotide sequence ID" value="NZ_AKGD01000002.1"/>
</dbReference>
<dbReference type="OrthoDB" id="9779630at2"/>
<name>I8T6C2_9GAMM</name>
<dbReference type="AlphaFoldDB" id="I8T6C2"/>
<dbReference type="NCBIfam" id="TIGR02977">
    <property type="entry name" value="phageshock_pspA"/>
    <property type="match status" value="1"/>
</dbReference>
<comment type="similarity">
    <text evidence="1">Belongs to the PspA/Vipp/IM30 family.</text>
</comment>
<reference evidence="3 4" key="1">
    <citation type="journal article" date="2012" name="J. Bacteriol.">
        <title>Genome Sequence of n-Alkane-Degrading Hydrocarboniphaga effusa Strain AP103T (ATCC BAA-332T).</title>
        <authorList>
            <person name="Chang H.K."/>
            <person name="Zylstra G.J."/>
            <person name="Chae J.C."/>
        </authorList>
    </citation>
    <scope>NUCLEOTIDE SEQUENCE [LARGE SCALE GENOMIC DNA]</scope>
    <source>
        <strain evidence="3 4">AP103</strain>
    </source>
</reference>
<dbReference type="GO" id="GO:0005829">
    <property type="term" value="C:cytosol"/>
    <property type="evidence" value="ECO:0007669"/>
    <property type="project" value="TreeGrafter"/>
</dbReference>